<organism evidence="1 2">
    <name type="scientific">Schizothecium vesticola</name>
    <dbReference type="NCBI Taxonomy" id="314040"/>
    <lineage>
        <taxon>Eukaryota</taxon>
        <taxon>Fungi</taxon>
        <taxon>Dikarya</taxon>
        <taxon>Ascomycota</taxon>
        <taxon>Pezizomycotina</taxon>
        <taxon>Sordariomycetes</taxon>
        <taxon>Sordariomycetidae</taxon>
        <taxon>Sordariales</taxon>
        <taxon>Schizotheciaceae</taxon>
        <taxon>Schizothecium</taxon>
    </lineage>
</organism>
<feature type="non-terminal residue" evidence="1">
    <location>
        <position position="1"/>
    </location>
</feature>
<evidence type="ECO:0000313" key="2">
    <source>
        <dbReference type="Proteomes" id="UP001172155"/>
    </source>
</evidence>
<evidence type="ECO:0000313" key="1">
    <source>
        <dbReference type="EMBL" id="KAK0753920.1"/>
    </source>
</evidence>
<dbReference type="Proteomes" id="UP001172155">
    <property type="component" value="Unassembled WGS sequence"/>
</dbReference>
<accession>A0AA40FA05</accession>
<dbReference type="AlphaFoldDB" id="A0AA40FA05"/>
<comment type="caution">
    <text evidence="1">The sequence shown here is derived from an EMBL/GenBank/DDBJ whole genome shotgun (WGS) entry which is preliminary data.</text>
</comment>
<reference evidence="1" key="1">
    <citation type="submission" date="2023-06" db="EMBL/GenBank/DDBJ databases">
        <title>Genome-scale phylogeny and comparative genomics of the fungal order Sordariales.</title>
        <authorList>
            <consortium name="Lawrence Berkeley National Laboratory"/>
            <person name="Hensen N."/>
            <person name="Bonometti L."/>
            <person name="Westerberg I."/>
            <person name="Brannstrom I.O."/>
            <person name="Guillou S."/>
            <person name="Cros-Aarteil S."/>
            <person name="Calhoun S."/>
            <person name="Haridas S."/>
            <person name="Kuo A."/>
            <person name="Mondo S."/>
            <person name="Pangilinan J."/>
            <person name="Riley R."/>
            <person name="LaButti K."/>
            <person name="Andreopoulos B."/>
            <person name="Lipzen A."/>
            <person name="Chen C."/>
            <person name="Yanf M."/>
            <person name="Daum C."/>
            <person name="Ng V."/>
            <person name="Clum A."/>
            <person name="Steindorff A."/>
            <person name="Ohm R."/>
            <person name="Martin F."/>
            <person name="Silar P."/>
            <person name="Natvig D."/>
            <person name="Lalanne C."/>
            <person name="Gautier V."/>
            <person name="Ament-velasquez S.L."/>
            <person name="Kruys A."/>
            <person name="Hutchinson M.I."/>
            <person name="Powell A.J."/>
            <person name="Barry K."/>
            <person name="Miller A.N."/>
            <person name="Grigoriev I.V."/>
            <person name="Debuchy R."/>
            <person name="Gladieux P."/>
            <person name="Thoren M.H."/>
            <person name="Johannesson H."/>
        </authorList>
    </citation>
    <scope>NUCLEOTIDE SEQUENCE</scope>
    <source>
        <strain evidence="1">SMH3187-1</strain>
    </source>
</reference>
<keyword evidence="2" id="KW-1185">Reference proteome</keyword>
<sequence length="125" mass="13274">VVGAAWDKANAVADRVRFVNLTFPTTVARLSDTSIRVKSSLMLVPLKTRVEVGLVLEGGEGGEVTVAPEARVVYGEQFNAKKMVDFLEGKVGGRVVAGKKGKGGEAVWSEALVELHGKLLARGQK</sequence>
<feature type="non-terminal residue" evidence="1">
    <location>
        <position position="125"/>
    </location>
</feature>
<gene>
    <name evidence="1" type="ORF">B0T18DRAFT_291115</name>
</gene>
<proteinExistence type="predicted"/>
<dbReference type="EMBL" id="JAUKUD010000001">
    <property type="protein sequence ID" value="KAK0753920.1"/>
    <property type="molecule type" value="Genomic_DNA"/>
</dbReference>
<name>A0AA40FA05_9PEZI</name>
<protein>
    <submittedName>
        <fullName evidence="1">Uncharacterized protein</fullName>
    </submittedName>
</protein>